<reference evidence="1" key="1">
    <citation type="submission" date="2015-07" db="EMBL/GenBank/DDBJ databases">
        <title>Adaptation to a free-living lifestyle via gene acquisitions in the diplomonad Trepomonas sp. PC1.</title>
        <authorList>
            <person name="Xu F."/>
            <person name="Jerlstrom-Hultqvist J."/>
            <person name="Kolisko M."/>
            <person name="Simpson A.G.B."/>
            <person name="Roger A.J."/>
            <person name="Svard S.G."/>
            <person name="Andersson J.O."/>
        </authorList>
    </citation>
    <scope>NUCLEOTIDE SEQUENCE</scope>
    <source>
        <strain evidence="1">PC1</strain>
    </source>
</reference>
<dbReference type="SUPFAM" id="SSF53098">
    <property type="entry name" value="Ribonuclease H-like"/>
    <property type="match status" value="1"/>
</dbReference>
<protein>
    <submittedName>
        <fullName evidence="1">Uncharacterized protein</fullName>
    </submittedName>
</protein>
<organism evidence="1">
    <name type="scientific">Trepomonas sp. PC1</name>
    <dbReference type="NCBI Taxonomy" id="1076344"/>
    <lineage>
        <taxon>Eukaryota</taxon>
        <taxon>Metamonada</taxon>
        <taxon>Diplomonadida</taxon>
        <taxon>Hexamitidae</taxon>
        <taxon>Hexamitinae</taxon>
        <taxon>Trepomonas</taxon>
    </lineage>
</organism>
<gene>
    <name evidence="1" type="ORF">TPC1_30499</name>
</gene>
<sequence length="548" mass="64570">LMPKLSMKYTVQQTTILRHHLFEFNQDDQVFCCQHIGCNKKYKEPKNDALVAHYVKVHNRPKSMVYDILPTMMKKKNEPINRKEATIQHQQKLIQILKPLETVDDRLQWASLHVVEKSQTFRSIESYCMRKLVGIKFTRQMIKEIIVSLSVQLRNRQFDNYQSTDYYACLLFDGWKAIGKQHIYAFMVKIFDRTQFYSVATTIESQTGEWLAGELKKIIDELAEKHIIIKGIVCDNAAVNAKAVRLLNGGPNGRDLTFKVDQRVALLRCVCHTLDLILMDFCKEYKIKEKVDKLCKLYKTTSKVCEVRWSSFRDVMEELKDLEKLDTQMLGYLFIIQTITVAINCCQGSNVSYQQFRNVYKKMKTTLKNQTEFDITAEIKYVEQQMKQREEEYMDVPFKIARFYWMLKNPKARFQKEEFENMAVDIETIFGIKITKITKMFEKMKNPEITELPEDIEDFYIGFDGISLFFTICKSLAVSEAIVERLFSYFHRCQATFLRKQMHIKTLEHIARCYINFILPELMLEPVVADDLVPDEDYSDLEDLPEIE</sequence>
<evidence type="ECO:0000313" key="1">
    <source>
        <dbReference type="EMBL" id="JAP90006.1"/>
    </source>
</evidence>
<proteinExistence type="predicted"/>
<dbReference type="EMBL" id="GDID01006600">
    <property type="protein sequence ID" value="JAP90006.1"/>
    <property type="molecule type" value="Transcribed_RNA"/>
</dbReference>
<feature type="non-terminal residue" evidence="1">
    <location>
        <position position="1"/>
    </location>
</feature>
<accession>A0A146K2U2</accession>
<name>A0A146K2U2_9EUKA</name>
<dbReference type="AlphaFoldDB" id="A0A146K2U2"/>
<dbReference type="InterPro" id="IPR012337">
    <property type="entry name" value="RNaseH-like_sf"/>
</dbReference>